<dbReference type="EMBL" id="QHBU01000181">
    <property type="protein sequence ID" value="PZR79940.1"/>
    <property type="molecule type" value="Genomic_DNA"/>
</dbReference>
<keyword evidence="1" id="KW-0472">Membrane</keyword>
<reference evidence="2 3" key="1">
    <citation type="journal article" date="2017" name="Nature">
        <title>Atmospheric trace gases support primary production in Antarctic desert surface soil.</title>
        <authorList>
            <person name="Ji M."/>
            <person name="Greening C."/>
            <person name="Vanwonterghem I."/>
            <person name="Carere C.R."/>
            <person name="Bay S.K."/>
            <person name="Steen J.A."/>
            <person name="Montgomery K."/>
            <person name="Lines T."/>
            <person name="Beardall J."/>
            <person name="van Dorst J."/>
            <person name="Snape I."/>
            <person name="Stott M.B."/>
            <person name="Hugenholtz P."/>
            <person name="Ferrari B.C."/>
        </authorList>
    </citation>
    <scope>NUCLEOTIDE SEQUENCE [LARGE SCALE GENOMIC DNA]</scope>
    <source>
        <strain evidence="2">RRmetagenome_bin12</strain>
    </source>
</reference>
<evidence type="ECO:0000313" key="2">
    <source>
        <dbReference type="EMBL" id="PZR79940.1"/>
    </source>
</evidence>
<keyword evidence="1" id="KW-1133">Transmembrane helix</keyword>
<dbReference type="Proteomes" id="UP000248724">
    <property type="component" value="Unassembled WGS sequence"/>
</dbReference>
<keyword evidence="1" id="KW-0812">Transmembrane</keyword>
<evidence type="ECO:0000256" key="1">
    <source>
        <dbReference type="SAM" id="Phobius"/>
    </source>
</evidence>
<evidence type="ECO:0000313" key="3">
    <source>
        <dbReference type="Proteomes" id="UP000248724"/>
    </source>
</evidence>
<name>A0A2W5Z3Z7_9BACT</name>
<accession>A0A2W5Z3Z7</accession>
<proteinExistence type="predicted"/>
<feature type="transmembrane region" description="Helical" evidence="1">
    <location>
        <begin position="39"/>
        <end position="61"/>
    </location>
</feature>
<protein>
    <submittedName>
        <fullName evidence="2">Uncharacterized protein</fullName>
    </submittedName>
</protein>
<comment type="caution">
    <text evidence="2">The sequence shown here is derived from an EMBL/GenBank/DDBJ whole genome shotgun (WGS) entry which is preliminary data.</text>
</comment>
<dbReference type="AlphaFoldDB" id="A0A2W5Z3Z7"/>
<sequence>MTTPASRVIDRDSQNLPIPLGGMAPVRIRRRRLRRTSHLPLSTMVLAVGALCGVAGLLVLFAPQTVAVSLFGDRLQVGGMALREVSPPSAPLRRFAGDASYVLAERGHGTARAAAAWTSAGVQSHGLCTLQPQGQLLVEECSFVIGVQHLTSVDILDPASGSAWQRTYSDGTRVTIAVAPNGAAAPIPFPVGR</sequence>
<organism evidence="2 3">
    <name type="scientific">Candidatus Aeolococcus gillhamiae</name>
    <dbReference type="NCBI Taxonomy" id="3127015"/>
    <lineage>
        <taxon>Bacteria</taxon>
        <taxon>Bacillati</taxon>
        <taxon>Candidatus Dormiibacterota</taxon>
        <taxon>Candidatus Dormibacteria</taxon>
        <taxon>Candidatus Aeolococcales</taxon>
        <taxon>Candidatus Aeolococcaceae</taxon>
        <taxon>Candidatus Aeolococcus</taxon>
    </lineage>
</organism>
<gene>
    <name evidence="2" type="ORF">DLM65_09445</name>
</gene>